<dbReference type="EMBL" id="HACA01000621">
    <property type="protein sequence ID" value="CDW17982.1"/>
    <property type="molecule type" value="Transcribed_RNA"/>
</dbReference>
<dbReference type="GO" id="GO:0003676">
    <property type="term" value="F:nucleic acid binding"/>
    <property type="evidence" value="ECO:0007669"/>
    <property type="project" value="InterPro"/>
</dbReference>
<proteinExistence type="predicted"/>
<organism evidence="1">
    <name type="scientific">Lepeophtheirus salmonis</name>
    <name type="common">Salmon louse</name>
    <name type="synonym">Caligus salmonis</name>
    <dbReference type="NCBI Taxonomy" id="72036"/>
    <lineage>
        <taxon>Eukaryota</taxon>
        <taxon>Metazoa</taxon>
        <taxon>Ecdysozoa</taxon>
        <taxon>Arthropoda</taxon>
        <taxon>Crustacea</taxon>
        <taxon>Multicrustacea</taxon>
        <taxon>Hexanauplia</taxon>
        <taxon>Copepoda</taxon>
        <taxon>Siphonostomatoida</taxon>
        <taxon>Caligidae</taxon>
        <taxon>Lepeophtheirus</taxon>
    </lineage>
</organism>
<dbReference type="Gene3D" id="3.30.420.10">
    <property type="entry name" value="Ribonuclease H-like superfamily/Ribonuclease H"/>
    <property type="match status" value="1"/>
</dbReference>
<evidence type="ECO:0000313" key="1">
    <source>
        <dbReference type="EMBL" id="CDW17982.1"/>
    </source>
</evidence>
<accession>A0A0K2SX84</accession>
<dbReference type="InterPro" id="IPR036397">
    <property type="entry name" value="RNaseH_sf"/>
</dbReference>
<dbReference type="AlphaFoldDB" id="A0A0K2SX84"/>
<reference evidence="1" key="1">
    <citation type="submission" date="2014-05" db="EMBL/GenBank/DDBJ databases">
        <authorList>
            <person name="Chronopoulou M."/>
        </authorList>
    </citation>
    <scope>NUCLEOTIDE SEQUENCE</scope>
    <source>
        <tissue evidence="1">Whole organism</tissue>
    </source>
</reference>
<sequence length="51" mass="5880">MSSDEAKIELFGINSTHHLKQMLTPKNTISTVKYGGRSIMFWGYFSAKWKL</sequence>
<name>A0A0K2SX84_LEPSM</name>
<protein>
    <submittedName>
        <fullName evidence="1">Uncharacterized protein</fullName>
    </submittedName>
</protein>